<proteinExistence type="predicted"/>
<dbReference type="AlphaFoldDB" id="A0AA43BAT1"/>
<organism evidence="2 3">
    <name type="scientific">Sphingobium yanoikuyae</name>
    <name type="common">Sphingomonas yanoikuyae</name>
    <dbReference type="NCBI Taxonomy" id="13690"/>
    <lineage>
        <taxon>Bacteria</taxon>
        <taxon>Pseudomonadati</taxon>
        <taxon>Pseudomonadota</taxon>
        <taxon>Alphaproteobacteria</taxon>
        <taxon>Sphingomonadales</taxon>
        <taxon>Sphingomonadaceae</taxon>
        <taxon>Sphingobium</taxon>
    </lineage>
</organism>
<reference evidence="2" key="1">
    <citation type="submission" date="2022-09" db="EMBL/GenBank/DDBJ databases">
        <title>Intensive care unit water sources are persistently colonized with multi-drug resistant bacteria and are the site of extensive horizontal gene transfer of antibiotic resistance genes.</title>
        <authorList>
            <person name="Diorio-Toth L."/>
        </authorList>
    </citation>
    <scope>NUCLEOTIDE SEQUENCE</scope>
    <source>
        <strain evidence="2">GD03659</strain>
    </source>
</reference>
<accession>A0AA43BAT1</accession>
<dbReference type="SUPFAM" id="SSF81301">
    <property type="entry name" value="Nucleotidyltransferase"/>
    <property type="match status" value="1"/>
</dbReference>
<sequence length="450" mass="50329">MGISFDRETRIAGYRPSSFKDGLKAYLRTLDPGSFIDLRSIFPLRRDGAIVFEECIDRGLIDPHTHKVTEKGMVVARAKVVPRTSLAKARAVLDRFLDNVDALNADSEALTGVSEVWLFGSLMRGEPTVGDIDLAIGRSNRRDFKDADARIAQAKKQLEAYPDAPQSWDFPWERISWLHRRRIFGPRRDKLLAGAQEGMEDLASLGVPCQLIYDRARGGRVDDPVLPLHPTSSGRSNEVDPMPEMPDLSPAPLRPMDARWVSRHYSGGEVLAYEIFRGWTDDCRALFPHTPNQLRIVTDATDFSHFQWAPKALGKQRLDGRSAVALLSATEQWGTCVTLHRAFEGPPEALRLNVRFSDLLLHRSRKYVDAITLPDLAGATALILAVDAERALRRQIEMALPAEITIGIAESGLPADMVHYFLEAVISHLEQRKVSIEPQGMSAQVRIERI</sequence>
<comment type="caution">
    <text evidence="2">The sequence shown here is derived from an EMBL/GenBank/DDBJ whole genome shotgun (WGS) entry which is preliminary data.</text>
</comment>
<evidence type="ECO:0000313" key="2">
    <source>
        <dbReference type="EMBL" id="MDH2134791.1"/>
    </source>
</evidence>
<dbReference type="EMBL" id="JAOCKX010000070">
    <property type="protein sequence ID" value="MDH2134791.1"/>
    <property type="molecule type" value="Genomic_DNA"/>
</dbReference>
<protein>
    <submittedName>
        <fullName evidence="2">Nucleotidyltransferase domain-containing protein</fullName>
    </submittedName>
</protein>
<gene>
    <name evidence="2" type="ORF">N5J77_27030</name>
</gene>
<name>A0AA43BAT1_SPHYA</name>
<dbReference type="RefSeq" id="WP_279731142.1">
    <property type="nucleotide sequence ID" value="NZ_JAOCKX010000070.1"/>
</dbReference>
<dbReference type="InterPro" id="IPR043519">
    <property type="entry name" value="NT_sf"/>
</dbReference>
<feature type="region of interest" description="Disordered" evidence="1">
    <location>
        <begin position="223"/>
        <end position="243"/>
    </location>
</feature>
<evidence type="ECO:0000256" key="1">
    <source>
        <dbReference type="SAM" id="MobiDB-lite"/>
    </source>
</evidence>
<dbReference type="CDD" id="cd05403">
    <property type="entry name" value="NT_KNTase_like"/>
    <property type="match status" value="1"/>
</dbReference>
<dbReference type="Proteomes" id="UP001162318">
    <property type="component" value="Unassembled WGS sequence"/>
</dbReference>
<evidence type="ECO:0000313" key="3">
    <source>
        <dbReference type="Proteomes" id="UP001162318"/>
    </source>
</evidence>